<organism evidence="1 2">
    <name type="scientific">Hymenobacter lucidus</name>
    <dbReference type="NCBI Taxonomy" id="2880930"/>
    <lineage>
        <taxon>Bacteria</taxon>
        <taxon>Pseudomonadati</taxon>
        <taxon>Bacteroidota</taxon>
        <taxon>Cytophagia</taxon>
        <taxon>Cytophagales</taxon>
        <taxon>Hymenobacteraceae</taxon>
        <taxon>Hymenobacter</taxon>
    </lineage>
</organism>
<evidence type="ECO:0000313" key="1">
    <source>
        <dbReference type="EMBL" id="MCB2407941.1"/>
    </source>
</evidence>
<keyword evidence="2" id="KW-1185">Reference proteome</keyword>
<reference evidence="1" key="1">
    <citation type="submission" date="2021-10" db="EMBL/GenBank/DDBJ databases">
        <authorList>
            <person name="Dean J.D."/>
            <person name="Kim M.K."/>
            <person name="Newey C.N."/>
            <person name="Stoker T.S."/>
            <person name="Thompson D.W."/>
            <person name="Grose J.H."/>
        </authorList>
    </citation>
    <scope>NUCLEOTIDE SEQUENCE</scope>
    <source>
        <strain evidence="1">BT178</strain>
    </source>
</reference>
<dbReference type="PROSITE" id="PS51257">
    <property type="entry name" value="PROKAR_LIPOPROTEIN"/>
    <property type="match status" value="1"/>
</dbReference>
<gene>
    <name evidence="1" type="ORF">LGH74_08130</name>
</gene>
<dbReference type="Proteomes" id="UP001165296">
    <property type="component" value="Unassembled WGS sequence"/>
</dbReference>
<dbReference type="RefSeq" id="WP_226174392.1">
    <property type="nucleotide sequence ID" value="NZ_JAJADR010000002.1"/>
</dbReference>
<proteinExistence type="predicted"/>
<name>A0ABS8ARI3_9BACT</name>
<evidence type="ECO:0008006" key="3">
    <source>
        <dbReference type="Google" id="ProtNLM"/>
    </source>
</evidence>
<comment type="caution">
    <text evidence="1">The sequence shown here is derived from an EMBL/GenBank/DDBJ whole genome shotgun (WGS) entry which is preliminary data.</text>
</comment>
<dbReference type="EMBL" id="JAJADR010000002">
    <property type="protein sequence ID" value="MCB2407941.1"/>
    <property type="molecule type" value="Genomic_DNA"/>
</dbReference>
<evidence type="ECO:0000313" key="2">
    <source>
        <dbReference type="Proteomes" id="UP001165296"/>
    </source>
</evidence>
<sequence length="133" mass="15466">MTRSTYLLLLLLLSSACTEKRSAFETVLTSDRNCWGYISHPRKGEKIKREQYLSCTRFLEDGTWLAFDVVENRLKEPFNLEGDFPNEGKWSFSDDSLFTAAGHHFKLIRHTADTIVVANLDQKNYIQNFVRLQ</sequence>
<protein>
    <recommendedName>
        <fullName evidence="3">Lipocalin-like domain-containing protein</fullName>
    </recommendedName>
</protein>
<accession>A0ABS8ARI3</accession>